<dbReference type="AlphaFoldDB" id="A0A8X6QZH9"/>
<reference evidence="2" key="1">
    <citation type="submission" date="2020-08" db="EMBL/GenBank/DDBJ databases">
        <title>Multicomponent nature underlies the extraordinary mechanical properties of spider dragline silk.</title>
        <authorList>
            <person name="Kono N."/>
            <person name="Nakamura H."/>
            <person name="Mori M."/>
            <person name="Yoshida Y."/>
            <person name="Ohtoshi R."/>
            <person name="Malay A.D."/>
            <person name="Moran D.A.P."/>
            <person name="Tomita M."/>
            <person name="Numata K."/>
            <person name="Arakawa K."/>
        </authorList>
    </citation>
    <scope>NUCLEOTIDE SEQUENCE</scope>
</reference>
<organism evidence="2 3">
    <name type="scientific">Nephila pilipes</name>
    <name type="common">Giant wood spider</name>
    <name type="synonym">Nephila maculata</name>
    <dbReference type="NCBI Taxonomy" id="299642"/>
    <lineage>
        <taxon>Eukaryota</taxon>
        <taxon>Metazoa</taxon>
        <taxon>Ecdysozoa</taxon>
        <taxon>Arthropoda</taxon>
        <taxon>Chelicerata</taxon>
        <taxon>Arachnida</taxon>
        <taxon>Araneae</taxon>
        <taxon>Araneomorphae</taxon>
        <taxon>Entelegynae</taxon>
        <taxon>Araneoidea</taxon>
        <taxon>Nephilidae</taxon>
        <taxon>Nephila</taxon>
    </lineage>
</organism>
<keyword evidence="3" id="KW-1185">Reference proteome</keyword>
<evidence type="ECO:0000313" key="3">
    <source>
        <dbReference type="Proteomes" id="UP000887013"/>
    </source>
</evidence>
<feature type="region of interest" description="Disordered" evidence="1">
    <location>
        <begin position="34"/>
        <end position="67"/>
    </location>
</feature>
<protein>
    <submittedName>
        <fullName evidence="2">Uncharacterized protein</fullName>
    </submittedName>
</protein>
<accession>A0A8X6QZH9</accession>
<sequence>MVPETVLPILLQNVFRLGDFRRLRQYHQNAYKLPTPTYPHAEKRPALGKRPLSKNPFEVPSRSKKCGSSWVRDGYRDFRHLNLPRQCLSLNRCIPLLQYL</sequence>
<gene>
    <name evidence="2" type="ORF">NPIL_104171</name>
</gene>
<evidence type="ECO:0000256" key="1">
    <source>
        <dbReference type="SAM" id="MobiDB-lite"/>
    </source>
</evidence>
<dbReference type="Proteomes" id="UP000887013">
    <property type="component" value="Unassembled WGS sequence"/>
</dbReference>
<comment type="caution">
    <text evidence="2">The sequence shown here is derived from an EMBL/GenBank/DDBJ whole genome shotgun (WGS) entry which is preliminary data.</text>
</comment>
<name>A0A8X6QZH9_NEPPI</name>
<proteinExistence type="predicted"/>
<evidence type="ECO:0000313" key="2">
    <source>
        <dbReference type="EMBL" id="GFU45280.1"/>
    </source>
</evidence>
<dbReference type="EMBL" id="BMAW01132838">
    <property type="protein sequence ID" value="GFU45280.1"/>
    <property type="molecule type" value="Genomic_DNA"/>
</dbReference>